<dbReference type="PRINTS" id="PR00449">
    <property type="entry name" value="RASTRNSFRMNG"/>
</dbReference>
<dbReference type="PROSITE" id="PS51419">
    <property type="entry name" value="RAB"/>
    <property type="match status" value="1"/>
</dbReference>
<dbReference type="SUPFAM" id="SSF52540">
    <property type="entry name" value="P-loop containing nucleoside triphosphate hydrolases"/>
    <property type="match status" value="1"/>
</dbReference>
<gene>
    <name evidence="3" type="ORF">M0813_25685</name>
</gene>
<dbReference type="InterPro" id="IPR001806">
    <property type="entry name" value="Small_GTPase"/>
</dbReference>
<dbReference type="InterPro" id="IPR005225">
    <property type="entry name" value="Small_GTP-bd"/>
</dbReference>
<dbReference type="NCBIfam" id="TIGR00231">
    <property type="entry name" value="small_GTP"/>
    <property type="match status" value="1"/>
</dbReference>
<dbReference type="SMART" id="SM00174">
    <property type="entry name" value="RHO"/>
    <property type="match status" value="1"/>
</dbReference>
<reference evidence="3" key="1">
    <citation type="submission" date="2022-08" db="EMBL/GenBank/DDBJ databases">
        <title>Novel sulfate-reducing endosymbionts in the free-living metamonad Anaeramoeba.</title>
        <authorList>
            <person name="Jerlstrom-Hultqvist J."/>
            <person name="Cepicka I."/>
            <person name="Gallot-Lavallee L."/>
            <person name="Salas-Leiva D."/>
            <person name="Curtis B.A."/>
            <person name="Zahonova K."/>
            <person name="Pipaliya S."/>
            <person name="Dacks J."/>
            <person name="Roger A.J."/>
        </authorList>
    </citation>
    <scope>NUCLEOTIDE SEQUENCE</scope>
    <source>
        <strain evidence="3">Schooner1</strain>
    </source>
</reference>
<organism evidence="3 4">
    <name type="scientific">Anaeramoeba flamelloides</name>
    <dbReference type="NCBI Taxonomy" id="1746091"/>
    <lineage>
        <taxon>Eukaryota</taxon>
        <taxon>Metamonada</taxon>
        <taxon>Anaeramoebidae</taxon>
        <taxon>Anaeramoeba</taxon>
    </lineage>
</organism>
<evidence type="ECO:0000256" key="1">
    <source>
        <dbReference type="ARBA" id="ARBA00022741"/>
    </source>
</evidence>
<accession>A0ABQ8Y0S9</accession>
<proteinExistence type="predicted"/>
<dbReference type="Proteomes" id="UP001150062">
    <property type="component" value="Unassembled WGS sequence"/>
</dbReference>
<feature type="compositionally biased region" description="Polar residues" evidence="2">
    <location>
        <begin position="205"/>
        <end position="215"/>
    </location>
</feature>
<keyword evidence="4" id="KW-1185">Reference proteome</keyword>
<dbReference type="PANTHER" id="PTHR47978">
    <property type="match status" value="1"/>
</dbReference>
<dbReference type="SMART" id="SM00177">
    <property type="entry name" value="ARF"/>
    <property type="match status" value="1"/>
</dbReference>
<dbReference type="PROSITE" id="PS51417">
    <property type="entry name" value="ARF"/>
    <property type="match status" value="1"/>
</dbReference>
<dbReference type="EMBL" id="JAOAOG010000232">
    <property type="protein sequence ID" value="KAJ6238463.1"/>
    <property type="molecule type" value="Genomic_DNA"/>
</dbReference>
<dbReference type="Pfam" id="PF00071">
    <property type="entry name" value="Ras"/>
    <property type="match status" value="1"/>
</dbReference>
<sequence>MSSTNSSMSSDEEEKNEIVIKIVMLGQCGTGKSSLVIRFIKNEFLEDIKTTVGANFFLSSVNFDEKTYSIRLWDTSGQEKFNSLTPLYYRNSNIAILVYDIKNISSLEKVKFWIKEIKNHVRVMPLIVIVSNKMDEYNKELDFDTLVKAQEIANKIGAEFVQTSAKTGEGVNDLFTKITQKLVLERSSQICQTIDQTIFDTSPSQQIEIGSTNETDQNEKSTSKCCF</sequence>
<dbReference type="SMART" id="SM00175">
    <property type="entry name" value="RAB"/>
    <property type="match status" value="1"/>
</dbReference>
<comment type="caution">
    <text evidence="3">The sequence shown here is derived from an EMBL/GenBank/DDBJ whole genome shotgun (WGS) entry which is preliminary data.</text>
</comment>
<dbReference type="InterPro" id="IPR027417">
    <property type="entry name" value="P-loop_NTPase"/>
</dbReference>
<evidence type="ECO:0000256" key="2">
    <source>
        <dbReference type="SAM" id="MobiDB-lite"/>
    </source>
</evidence>
<dbReference type="PROSITE" id="PS51421">
    <property type="entry name" value="RAS"/>
    <property type="match status" value="1"/>
</dbReference>
<dbReference type="SMART" id="SM00176">
    <property type="entry name" value="RAN"/>
    <property type="match status" value="1"/>
</dbReference>
<name>A0ABQ8Y0S9_9EUKA</name>
<protein>
    <submittedName>
        <fullName evidence="3">Ras-related protein rab-5c</fullName>
    </submittedName>
</protein>
<dbReference type="Gene3D" id="3.40.50.300">
    <property type="entry name" value="P-loop containing nucleotide triphosphate hydrolases"/>
    <property type="match status" value="1"/>
</dbReference>
<feature type="compositionally biased region" description="Basic and acidic residues" evidence="2">
    <location>
        <begin position="217"/>
        <end position="227"/>
    </location>
</feature>
<dbReference type="SMART" id="SM00173">
    <property type="entry name" value="RAS"/>
    <property type="match status" value="1"/>
</dbReference>
<dbReference type="PROSITE" id="PS51420">
    <property type="entry name" value="RHO"/>
    <property type="match status" value="1"/>
</dbReference>
<evidence type="ECO:0000313" key="3">
    <source>
        <dbReference type="EMBL" id="KAJ6238463.1"/>
    </source>
</evidence>
<feature type="region of interest" description="Disordered" evidence="2">
    <location>
        <begin position="205"/>
        <end position="227"/>
    </location>
</feature>
<evidence type="ECO:0000313" key="4">
    <source>
        <dbReference type="Proteomes" id="UP001150062"/>
    </source>
</evidence>
<keyword evidence="1" id="KW-0547">Nucleotide-binding</keyword>